<dbReference type="Gene3D" id="3.90.75.20">
    <property type="match status" value="1"/>
</dbReference>
<feature type="domain" description="Nuclease-associated modular DNA-binding 1" evidence="1">
    <location>
        <begin position="125"/>
        <end position="160"/>
    </location>
</feature>
<dbReference type="InterPro" id="IPR003647">
    <property type="entry name" value="Intron_nuc_1_rpt"/>
</dbReference>
<dbReference type="InterPro" id="IPR003615">
    <property type="entry name" value="HNH_nuc"/>
</dbReference>
<gene>
    <name evidence="4" type="ORF">Satyrvirus23_13</name>
</gene>
<dbReference type="Gene3D" id="1.10.10.10">
    <property type="entry name" value="Winged helix-like DNA-binding domain superfamily/Winged helix DNA-binding domain"/>
    <property type="match status" value="1"/>
</dbReference>
<dbReference type="EMBL" id="MK072459">
    <property type="protein sequence ID" value="AYV85570.1"/>
    <property type="molecule type" value="Genomic_DNA"/>
</dbReference>
<protein>
    <submittedName>
        <fullName evidence="4">Putative intron HNH endonuclease</fullName>
    </submittedName>
</protein>
<dbReference type="SUPFAM" id="SSF64496">
    <property type="entry name" value="DNA-binding domain of intron-encoded endonucleases"/>
    <property type="match status" value="1"/>
</dbReference>
<dbReference type="GO" id="GO:0004519">
    <property type="term" value="F:endonuclease activity"/>
    <property type="evidence" value="ECO:0007669"/>
    <property type="project" value="UniProtKB-KW"/>
</dbReference>
<keyword evidence="4" id="KW-0378">Hydrolase</keyword>
<keyword evidence="4" id="KW-0255">Endonuclease</keyword>
<dbReference type="InterPro" id="IPR010902">
    <property type="entry name" value="NUMOD4"/>
</dbReference>
<dbReference type="Pfam" id="PF07463">
    <property type="entry name" value="NUMOD4"/>
    <property type="match status" value="1"/>
</dbReference>
<dbReference type="Pfam" id="PF13392">
    <property type="entry name" value="HNH_3"/>
    <property type="match status" value="1"/>
</dbReference>
<dbReference type="InterPro" id="IPR036388">
    <property type="entry name" value="WH-like_DNA-bd_sf"/>
</dbReference>
<dbReference type="Pfam" id="PF07453">
    <property type="entry name" value="NUMOD1"/>
    <property type="match status" value="1"/>
</dbReference>
<name>A0A3G5AEF6_9VIRU</name>
<evidence type="ECO:0000259" key="3">
    <source>
        <dbReference type="Pfam" id="PF13392"/>
    </source>
</evidence>
<keyword evidence="4" id="KW-0540">Nuclease</keyword>
<sequence length="216" mass="24626">MSNNVKEIWKNIKIKGCEKKYQISTYGRIRSRETQKIRLSSICAGYPSVSFKIKKNGETKSKSYKIHRLVAKFFIKNDDPENKTVVNHINGNKLDNCVTNLEWVTPSQNVQHAIDNGLITITKRPIIQYDFETGKAIKKFESVLEASKEIGVNDATIINVCNGKRPQAGGFGWEYEKENPNSNSDVDLSEYKQIVGFPNYVINNEGKIYSLPQKKF</sequence>
<dbReference type="InterPro" id="IPR010896">
    <property type="entry name" value="NUMOD1"/>
</dbReference>
<evidence type="ECO:0000259" key="1">
    <source>
        <dbReference type="Pfam" id="PF07453"/>
    </source>
</evidence>
<organism evidence="4">
    <name type="scientific">Satyrvirus sp</name>
    <dbReference type="NCBI Taxonomy" id="2487771"/>
    <lineage>
        <taxon>Viruses</taxon>
        <taxon>Varidnaviria</taxon>
        <taxon>Bamfordvirae</taxon>
        <taxon>Nucleocytoviricota</taxon>
        <taxon>Megaviricetes</taxon>
        <taxon>Imitervirales</taxon>
        <taxon>Mimiviridae</taxon>
        <taxon>Megamimivirinae</taxon>
    </lineage>
</organism>
<evidence type="ECO:0000259" key="2">
    <source>
        <dbReference type="Pfam" id="PF07463"/>
    </source>
</evidence>
<proteinExistence type="predicted"/>
<dbReference type="SUPFAM" id="SSF54060">
    <property type="entry name" value="His-Me finger endonucleases"/>
    <property type="match status" value="1"/>
</dbReference>
<feature type="domain" description="HNH nuclease" evidence="3">
    <location>
        <begin position="66"/>
        <end position="110"/>
    </location>
</feature>
<reference evidence="4" key="1">
    <citation type="submission" date="2018-10" db="EMBL/GenBank/DDBJ databases">
        <title>Hidden diversity of soil giant viruses.</title>
        <authorList>
            <person name="Schulz F."/>
            <person name="Alteio L."/>
            <person name="Goudeau D."/>
            <person name="Ryan E.M."/>
            <person name="Malmstrom R.R."/>
            <person name="Blanchard J."/>
            <person name="Woyke T."/>
        </authorList>
    </citation>
    <scope>NUCLEOTIDE SEQUENCE</scope>
    <source>
        <strain evidence="4">SAV1</strain>
    </source>
</reference>
<feature type="domain" description="NUMOD4" evidence="2">
    <location>
        <begin position="7"/>
        <end position="51"/>
    </location>
</feature>
<evidence type="ECO:0000313" key="4">
    <source>
        <dbReference type="EMBL" id="AYV85570.1"/>
    </source>
</evidence>
<dbReference type="InterPro" id="IPR044925">
    <property type="entry name" value="His-Me_finger_sf"/>
</dbReference>
<dbReference type="SMART" id="SM00497">
    <property type="entry name" value="IENR1"/>
    <property type="match status" value="1"/>
</dbReference>
<accession>A0A3G5AEF6</accession>
<dbReference type="GO" id="GO:0016788">
    <property type="term" value="F:hydrolase activity, acting on ester bonds"/>
    <property type="evidence" value="ECO:0007669"/>
    <property type="project" value="InterPro"/>
</dbReference>